<gene>
    <name evidence="1" type="ORF">MKK02DRAFT_42749</name>
</gene>
<dbReference type="RefSeq" id="XP_052948139.1">
    <property type="nucleotide sequence ID" value="XM_053092140.1"/>
</dbReference>
<organism evidence="1 2">
    <name type="scientific">Dioszegia hungarica</name>
    <dbReference type="NCBI Taxonomy" id="4972"/>
    <lineage>
        <taxon>Eukaryota</taxon>
        <taxon>Fungi</taxon>
        <taxon>Dikarya</taxon>
        <taxon>Basidiomycota</taxon>
        <taxon>Agaricomycotina</taxon>
        <taxon>Tremellomycetes</taxon>
        <taxon>Tremellales</taxon>
        <taxon>Bulleribasidiaceae</taxon>
        <taxon>Dioszegia</taxon>
    </lineage>
</organism>
<dbReference type="AlphaFoldDB" id="A0AA38HE66"/>
<proteinExistence type="predicted"/>
<keyword evidence="2" id="KW-1185">Reference proteome</keyword>
<reference evidence="1" key="1">
    <citation type="journal article" date="2022" name="G3 (Bethesda)">
        <title>High quality genome of the basidiomycete yeast Dioszegia hungarica PDD-24b-2 isolated from cloud water.</title>
        <authorList>
            <person name="Jarrige D."/>
            <person name="Haridas S."/>
            <person name="Bleykasten-Grosshans C."/>
            <person name="Joly M."/>
            <person name="Nadalig T."/>
            <person name="Sancelme M."/>
            <person name="Vuilleumier S."/>
            <person name="Grigoriev I.V."/>
            <person name="Amato P."/>
            <person name="Bringel F."/>
        </authorList>
    </citation>
    <scope>NUCLEOTIDE SEQUENCE</scope>
    <source>
        <strain evidence="1">PDD-24b-2</strain>
    </source>
</reference>
<sequence>MSMRRHLSDFGCVGSLHVTLKPDYYFKTVVDGHNGRPVHLTPVVITDASTPGQESSISLFNYTNDLVLPPSSNATCDTSTFAHNLNNRLLTAPRAKIAEILGSGSGEGSTITRPSSIMRQLDPQQWSNAAHDIAWSRAFAYGGSGVQMMRHETSLPGPGGSKHPEDEVFAYFGRGIDCFSLRIQPGLVLSHHSAEDRDPRQSTWRYTIVYHDRVTKHTRIVPERLVARLRSIVDRLANERCTFTASSSKELYSQLESKTSNLNQSVKEWLETRDQAKVLCDIAAYCRPAGPVTRRA</sequence>
<dbReference type="Proteomes" id="UP001164286">
    <property type="component" value="Unassembled WGS sequence"/>
</dbReference>
<dbReference type="EMBL" id="JAKWFO010000003">
    <property type="protein sequence ID" value="KAI9638362.1"/>
    <property type="molecule type" value="Genomic_DNA"/>
</dbReference>
<accession>A0AA38HE66</accession>
<evidence type="ECO:0000313" key="1">
    <source>
        <dbReference type="EMBL" id="KAI9638362.1"/>
    </source>
</evidence>
<name>A0AA38HE66_9TREE</name>
<protein>
    <submittedName>
        <fullName evidence="1">Uncharacterized protein</fullName>
    </submittedName>
</protein>
<dbReference type="GeneID" id="77731345"/>
<evidence type="ECO:0000313" key="2">
    <source>
        <dbReference type="Proteomes" id="UP001164286"/>
    </source>
</evidence>
<comment type="caution">
    <text evidence="1">The sequence shown here is derived from an EMBL/GenBank/DDBJ whole genome shotgun (WGS) entry which is preliminary data.</text>
</comment>